<dbReference type="SUPFAM" id="SSF88659">
    <property type="entry name" value="Sigma3 and sigma4 domains of RNA polymerase sigma factors"/>
    <property type="match status" value="1"/>
</dbReference>
<evidence type="ECO:0000256" key="2">
    <source>
        <dbReference type="ARBA" id="ARBA00023015"/>
    </source>
</evidence>
<keyword evidence="3" id="KW-0731">Sigma factor</keyword>
<dbReference type="GO" id="GO:0003677">
    <property type="term" value="F:DNA binding"/>
    <property type="evidence" value="ECO:0007669"/>
    <property type="project" value="InterPro"/>
</dbReference>
<accession>A0A6P0UK02</accession>
<evidence type="ECO:0000256" key="1">
    <source>
        <dbReference type="ARBA" id="ARBA00010641"/>
    </source>
</evidence>
<evidence type="ECO:0000256" key="3">
    <source>
        <dbReference type="ARBA" id="ARBA00023082"/>
    </source>
</evidence>
<evidence type="ECO:0000259" key="5">
    <source>
        <dbReference type="Pfam" id="PF04542"/>
    </source>
</evidence>
<dbReference type="InterPro" id="IPR013325">
    <property type="entry name" value="RNA_pol_sigma_r2"/>
</dbReference>
<dbReference type="PANTHER" id="PTHR43133">
    <property type="entry name" value="RNA POLYMERASE ECF-TYPE SIGMA FACTO"/>
    <property type="match status" value="1"/>
</dbReference>
<dbReference type="Gene3D" id="1.10.1740.10">
    <property type="match status" value="1"/>
</dbReference>
<dbReference type="InterPro" id="IPR014284">
    <property type="entry name" value="RNA_pol_sigma-70_dom"/>
</dbReference>
<dbReference type="GO" id="GO:0016987">
    <property type="term" value="F:sigma factor activity"/>
    <property type="evidence" value="ECO:0007669"/>
    <property type="project" value="UniProtKB-KW"/>
</dbReference>
<dbReference type="InterPro" id="IPR039425">
    <property type="entry name" value="RNA_pol_sigma-70-like"/>
</dbReference>
<sequence>MTDQPDHYYINRVLEGEVNAFSFLVEKYQNMVFTIALKLMKEREEAEDVAQEAFIKCFQSLKKFKGQSKFSTWLYRISYNHCLDKLKEKKRYVRSDHIDEVNESQIDAETDAFYALEQKERKEYIEKALKKLSEDDQLLMTLYYYEELSLKEISEITGIKANNIKIKLYRSRNKLLSLLKDSATLFK</sequence>
<keyword evidence="2" id="KW-0805">Transcription regulation</keyword>
<feature type="domain" description="RNA polymerase sigma factor 70 region 4 type 2" evidence="6">
    <location>
        <begin position="123"/>
        <end position="175"/>
    </location>
</feature>
<dbReference type="NCBIfam" id="TIGR02937">
    <property type="entry name" value="sigma70-ECF"/>
    <property type="match status" value="1"/>
</dbReference>
<organism evidence="7 8">
    <name type="scientific">Leptobacterium flavescens</name>
    <dbReference type="NCBI Taxonomy" id="472055"/>
    <lineage>
        <taxon>Bacteria</taxon>
        <taxon>Pseudomonadati</taxon>
        <taxon>Bacteroidota</taxon>
        <taxon>Flavobacteriia</taxon>
        <taxon>Flavobacteriales</taxon>
        <taxon>Flavobacteriaceae</taxon>
        <taxon>Leptobacterium</taxon>
    </lineage>
</organism>
<dbReference type="EMBL" id="JAABOO010000001">
    <property type="protein sequence ID" value="NER12199.1"/>
    <property type="molecule type" value="Genomic_DNA"/>
</dbReference>
<evidence type="ECO:0000313" key="8">
    <source>
        <dbReference type="Proteomes" id="UP000468581"/>
    </source>
</evidence>
<dbReference type="Pfam" id="PF04542">
    <property type="entry name" value="Sigma70_r2"/>
    <property type="match status" value="1"/>
</dbReference>
<dbReference type="CDD" id="cd06171">
    <property type="entry name" value="Sigma70_r4"/>
    <property type="match status" value="1"/>
</dbReference>
<dbReference type="Gene3D" id="1.10.10.10">
    <property type="entry name" value="Winged helix-like DNA-binding domain superfamily/Winged helix DNA-binding domain"/>
    <property type="match status" value="1"/>
</dbReference>
<dbReference type="InterPro" id="IPR036388">
    <property type="entry name" value="WH-like_DNA-bd_sf"/>
</dbReference>
<keyword evidence="4" id="KW-0804">Transcription</keyword>
<dbReference type="RefSeq" id="WP_163605230.1">
    <property type="nucleotide sequence ID" value="NZ_JAABOO010000001.1"/>
</dbReference>
<dbReference type="InterPro" id="IPR013324">
    <property type="entry name" value="RNA_pol_sigma_r3/r4-like"/>
</dbReference>
<evidence type="ECO:0000313" key="7">
    <source>
        <dbReference type="EMBL" id="NER12199.1"/>
    </source>
</evidence>
<evidence type="ECO:0000256" key="4">
    <source>
        <dbReference type="ARBA" id="ARBA00023163"/>
    </source>
</evidence>
<proteinExistence type="inferred from homology"/>
<comment type="caution">
    <text evidence="7">The sequence shown here is derived from an EMBL/GenBank/DDBJ whole genome shotgun (WGS) entry which is preliminary data.</text>
</comment>
<dbReference type="PANTHER" id="PTHR43133:SF51">
    <property type="entry name" value="RNA POLYMERASE SIGMA FACTOR"/>
    <property type="match status" value="1"/>
</dbReference>
<feature type="domain" description="RNA polymerase sigma-70 region 2" evidence="5">
    <location>
        <begin position="24"/>
        <end position="91"/>
    </location>
</feature>
<dbReference type="Pfam" id="PF08281">
    <property type="entry name" value="Sigma70_r4_2"/>
    <property type="match status" value="1"/>
</dbReference>
<keyword evidence="8" id="KW-1185">Reference proteome</keyword>
<reference evidence="7 8" key="1">
    <citation type="submission" date="2020-01" db="EMBL/GenBank/DDBJ databases">
        <title>Leptobacterium flavescens.</title>
        <authorList>
            <person name="Wang G."/>
        </authorList>
    </citation>
    <scope>NUCLEOTIDE SEQUENCE [LARGE SCALE GENOMIC DNA]</scope>
    <source>
        <strain evidence="7 8">KCTC 22160</strain>
    </source>
</reference>
<dbReference type="GO" id="GO:0006352">
    <property type="term" value="P:DNA-templated transcription initiation"/>
    <property type="evidence" value="ECO:0007669"/>
    <property type="project" value="InterPro"/>
</dbReference>
<gene>
    <name evidence="7" type="ORF">GWK08_01980</name>
</gene>
<protein>
    <submittedName>
        <fullName evidence="7">Sigma-70 family RNA polymerase sigma factor</fullName>
    </submittedName>
</protein>
<dbReference type="AlphaFoldDB" id="A0A6P0UK02"/>
<dbReference type="SUPFAM" id="SSF88946">
    <property type="entry name" value="Sigma2 domain of RNA polymerase sigma factors"/>
    <property type="match status" value="1"/>
</dbReference>
<dbReference type="InterPro" id="IPR007627">
    <property type="entry name" value="RNA_pol_sigma70_r2"/>
</dbReference>
<name>A0A6P0UK02_9FLAO</name>
<dbReference type="Proteomes" id="UP000468581">
    <property type="component" value="Unassembled WGS sequence"/>
</dbReference>
<comment type="similarity">
    <text evidence="1">Belongs to the sigma-70 factor family. ECF subfamily.</text>
</comment>
<evidence type="ECO:0000259" key="6">
    <source>
        <dbReference type="Pfam" id="PF08281"/>
    </source>
</evidence>
<dbReference type="InterPro" id="IPR013249">
    <property type="entry name" value="RNA_pol_sigma70_r4_t2"/>
</dbReference>